<dbReference type="PANTHER" id="PTHR37984">
    <property type="entry name" value="PROTEIN CBG26694"/>
    <property type="match status" value="1"/>
</dbReference>
<name>A0AAD8DRK2_MYTSE</name>
<dbReference type="Pfam" id="PF17921">
    <property type="entry name" value="Integrase_H2C2"/>
    <property type="match status" value="1"/>
</dbReference>
<dbReference type="CDD" id="cd09274">
    <property type="entry name" value="RNase_HI_RT_Ty3"/>
    <property type="match status" value="1"/>
</dbReference>
<dbReference type="Pfam" id="PF00665">
    <property type="entry name" value="rve"/>
    <property type="match status" value="1"/>
</dbReference>
<dbReference type="Proteomes" id="UP001231518">
    <property type="component" value="Chromosome 24"/>
</dbReference>
<dbReference type="FunFam" id="3.10.10.10:FF:000007">
    <property type="entry name" value="Retrovirus-related Pol polyprotein from transposon 17.6-like Protein"/>
    <property type="match status" value="1"/>
</dbReference>
<evidence type="ECO:0000256" key="5">
    <source>
        <dbReference type="ARBA" id="ARBA00022722"/>
    </source>
</evidence>
<evidence type="ECO:0000313" key="12">
    <source>
        <dbReference type="EMBL" id="KAJ8715818.1"/>
    </source>
</evidence>
<dbReference type="EC" id="2.7.7.49" evidence="1"/>
<dbReference type="EMBL" id="JARGEI010000018">
    <property type="protein sequence ID" value="KAJ8715818.1"/>
    <property type="molecule type" value="Genomic_DNA"/>
</dbReference>
<dbReference type="PROSITE" id="PS50994">
    <property type="entry name" value="INTEGRASE"/>
    <property type="match status" value="1"/>
</dbReference>
<keyword evidence="13" id="KW-1185">Reference proteome</keyword>
<sequence>MSFKEKPKHSTYHYIDTTGPPIFCKPRPLAPERYKIAKEEFKSMLENGICRPSKSAWASPLHLVPKKDGQVRPCGDYRALNAVTKPDRYPIPRVQDFTYLLAGKTVFSKIDIKKAYHNILINPDDICKTAITTPFGLYEFERMTFGLRNAAQTFQRFMTNTVLSGLDFLYCYSDDILISSSDHKTHLEHLEVVFQRLNEYGITINLEKCTFKATSIEFLGYEVSTLGIRPLETKVQAILDYPKPENVSQLRTFLGMVNFYRNHLPKAVEYLETLNKYIHRAKKNDKTVIEWTSNAEQAFSQCKQSLVNAVTLTYPVINVPYALFADASNNSVGAVLQQFIDNKWYPLGYFSKKLTNTQKNYSTYDRELLAIFLAVEHFRSLFEGRNLIIFTDHKPLTFAFSKLCKNNKKETQRRIRQLLFISEFTTDIRHVSGQDNIVADALSRLESIECTSNVVDYDKLALEQSNDRVLKTLLNNPKYQIKKISIPNTNQSIHCEISAEHVRPYLTESFRKDVFYAIHNLSHPGARTSRQMIKEKFFWPGMNKDISLWTKTCINCQKAKINRHVISNYGKYPPVDRFDHIHVDLIGPLPVTTDDYKYCLTIIDRGSGWPEAYPLKDITAETVAYKLYTEWICRFGCPVKLTSDQGRQFESKLFSLLMSYLGILKIRTTPYHPQSNGIVERWHRCVKTSLKARLNNNKNWTHELPCAMLGLRAAMKSETGISASQMVYGRTLRLPGEFFVENNKDYDPYTALQNIRDTIKQYKPKSTKSHNTNSFFVYSDLRNCTHVFLRDDKIKRSLTSPYQGPYKVLERNEKVYKIQLEDRILTVSIDRLKPAYLLEETADSKNQDKIVRTSKSGRVIITPVRFL</sequence>
<dbReference type="Pfam" id="PF17919">
    <property type="entry name" value="RT_RNaseH_2"/>
    <property type="match status" value="1"/>
</dbReference>
<dbReference type="GO" id="GO:0004519">
    <property type="term" value="F:endonuclease activity"/>
    <property type="evidence" value="ECO:0007669"/>
    <property type="project" value="UniProtKB-KW"/>
</dbReference>
<dbReference type="CDD" id="cd01647">
    <property type="entry name" value="RT_LTR"/>
    <property type="match status" value="1"/>
</dbReference>
<dbReference type="InterPro" id="IPR001584">
    <property type="entry name" value="Integrase_cat-core"/>
</dbReference>
<evidence type="ECO:0000259" key="11">
    <source>
        <dbReference type="PROSITE" id="PS50994"/>
    </source>
</evidence>
<organism evidence="12 13">
    <name type="scientific">Mythimna separata</name>
    <name type="common">Oriental armyworm</name>
    <name type="synonym">Pseudaletia separata</name>
    <dbReference type="NCBI Taxonomy" id="271217"/>
    <lineage>
        <taxon>Eukaryota</taxon>
        <taxon>Metazoa</taxon>
        <taxon>Ecdysozoa</taxon>
        <taxon>Arthropoda</taxon>
        <taxon>Hexapoda</taxon>
        <taxon>Insecta</taxon>
        <taxon>Pterygota</taxon>
        <taxon>Neoptera</taxon>
        <taxon>Endopterygota</taxon>
        <taxon>Lepidoptera</taxon>
        <taxon>Glossata</taxon>
        <taxon>Ditrysia</taxon>
        <taxon>Noctuoidea</taxon>
        <taxon>Noctuidae</taxon>
        <taxon>Noctuinae</taxon>
        <taxon>Hadenini</taxon>
        <taxon>Mythimna</taxon>
    </lineage>
</organism>
<dbReference type="GO" id="GO:0015074">
    <property type="term" value="P:DNA integration"/>
    <property type="evidence" value="ECO:0007669"/>
    <property type="project" value="InterPro"/>
</dbReference>
<protein>
    <recommendedName>
        <fullName evidence="1">RNA-directed DNA polymerase</fullName>
        <ecNumber evidence="1">2.7.7.49</ecNumber>
    </recommendedName>
</protein>
<evidence type="ECO:0000256" key="2">
    <source>
        <dbReference type="ARBA" id="ARBA00022670"/>
    </source>
</evidence>
<gene>
    <name evidence="12" type="ORF">PYW07_010300</name>
</gene>
<keyword evidence="7" id="KW-0378">Hydrolase</keyword>
<keyword evidence="9" id="KW-0511">Multifunctional enzyme</keyword>
<proteinExistence type="predicted"/>
<dbReference type="Gene3D" id="3.30.70.270">
    <property type="match status" value="2"/>
</dbReference>
<dbReference type="AlphaFoldDB" id="A0AAD8DRK2"/>
<comment type="caution">
    <text evidence="12">The sequence shown here is derived from an EMBL/GenBank/DDBJ whole genome shotgun (WGS) entry which is preliminary data.</text>
</comment>
<dbReference type="PANTHER" id="PTHR37984:SF5">
    <property type="entry name" value="PROTEIN NYNRIN-LIKE"/>
    <property type="match status" value="1"/>
</dbReference>
<dbReference type="GO" id="GO:0006508">
    <property type="term" value="P:proteolysis"/>
    <property type="evidence" value="ECO:0007669"/>
    <property type="project" value="UniProtKB-KW"/>
</dbReference>
<dbReference type="InterPro" id="IPR043502">
    <property type="entry name" value="DNA/RNA_pol_sf"/>
</dbReference>
<reference evidence="12" key="1">
    <citation type="submission" date="2023-03" db="EMBL/GenBank/DDBJ databases">
        <title>Chromosome-level genomes of two armyworms, Mythimna separata and Mythimna loreyi, provide insights into the biosynthesis and reception of sex pheromones.</title>
        <authorList>
            <person name="Zhao H."/>
        </authorList>
    </citation>
    <scope>NUCLEOTIDE SEQUENCE</scope>
    <source>
        <strain evidence="12">BeijingLab</strain>
        <tissue evidence="12">Pupa</tissue>
    </source>
</reference>
<evidence type="ECO:0000259" key="10">
    <source>
        <dbReference type="PROSITE" id="PS50878"/>
    </source>
</evidence>
<evidence type="ECO:0000256" key="3">
    <source>
        <dbReference type="ARBA" id="ARBA00022679"/>
    </source>
</evidence>
<evidence type="ECO:0000313" key="13">
    <source>
        <dbReference type="Proteomes" id="UP001231518"/>
    </source>
</evidence>
<dbReference type="InterPro" id="IPR050951">
    <property type="entry name" value="Retrovirus_Pol_polyprotein"/>
</dbReference>
<keyword evidence="5" id="KW-0540">Nuclease</keyword>
<dbReference type="InterPro" id="IPR012337">
    <property type="entry name" value="RNaseH-like_sf"/>
</dbReference>
<dbReference type="Gene3D" id="3.30.420.10">
    <property type="entry name" value="Ribonuclease H-like superfamily/Ribonuclease H"/>
    <property type="match status" value="1"/>
</dbReference>
<evidence type="ECO:0000256" key="9">
    <source>
        <dbReference type="ARBA" id="ARBA00023268"/>
    </source>
</evidence>
<dbReference type="InterPro" id="IPR000477">
    <property type="entry name" value="RT_dom"/>
</dbReference>
<dbReference type="FunFam" id="3.30.70.270:FF:000020">
    <property type="entry name" value="Transposon Tf2-6 polyprotein-like Protein"/>
    <property type="match status" value="1"/>
</dbReference>
<dbReference type="SUPFAM" id="SSF53098">
    <property type="entry name" value="Ribonuclease H-like"/>
    <property type="match status" value="1"/>
</dbReference>
<dbReference type="FunFam" id="3.30.420.10:FF:000032">
    <property type="entry name" value="Retrovirus-related Pol polyprotein from transposon 297-like Protein"/>
    <property type="match status" value="1"/>
</dbReference>
<dbReference type="InterPro" id="IPR036397">
    <property type="entry name" value="RNaseH_sf"/>
</dbReference>
<dbReference type="PROSITE" id="PS50878">
    <property type="entry name" value="RT_POL"/>
    <property type="match status" value="1"/>
</dbReference>
<dbReference type="Pfam" id="PF00078">
    <property type="entry name" value="RVT_1"/>
    <property type="match status" value="1"/>
</dbReference>
<dbReference type="GO" id="GO:0042575">
    <property type="term" value="C:DNA polymerase complex"/>
    <property type="evidence" value="ECO:0007669"/>
    <property type="project" value="UniProtKB-ARBA"/>
</dbReference>
<dbReference type="GO" id="GO:0003964">
    <property type="term" value="F:RNA-directed DNA polymerase activity"/>
    <property type="evidence" value="ECO:0007669"/>
    <property type="project" value="UniProtKB-KW"/>
</dbReference>
<evidence type="ECO:0000256" key="8">
    <source>
        <dbReference type="ARBA" id="ARBA00022918"/>
    </source>
</evidence>
<feature type="domain" description="Integrase catalytic" evidence="11">
    <location>
        <begin position="569"/>
        <end position="743"/>
    </location>
</feature>
<accession>A0AAD8DRK2</accession>
<dbReference type="InterPro" id="IPR041588">
    <property type="entry name" value="Integrase_H2C2"/>
</dbReference>
<keyword evidence="8" id="KW-0695">RNA-directed DNA polymerase</keyword>
<keyword evidence="6" id="KW-0255">Endonuclease</keyword>
<dbReference type="InterPro" id="IPR043128">
    <property type="entry name" value="Rev_trsase/Diguanyl_cyclase"/>
</dbReference>
<evidence type="ECO:0000256" key="1">
    <source>
        <dbReference type="ARBA" id="ARBA00012493"/>
    </source>
</evidence>
<keyword evidence="3" id="KW-0808">Transferase</keyword>
<dbReference type="Gene3D" id="3.10.10.10">
    <property type="entry name" value="HIV Type 1 Reverse Transcriptase, subunit A, domain 1"/>
    <property type="match status" value="1"/>
</dbReference>
<dbReference type="SUPFAM" id="SSF56672">
    <property type="entry name" value="DNA/RNA polymerases"/>
    <property type="match status" value="1"/>
</dbReference>
<keyword evidence="2" id="KW-0645">Protease</keyword>
<feature type="domain" description="Reverse transcriptase" evidence="10">
    <location>
        <begin position="45"/>
        <end position="223"/>
    </location>
</feature>
<dbReference type="GO" id="GO:0003676">
    <property type="term" value="F:nucleic acid binding"/>
    <property type="evidence" value="ECO:0007669"/>
    <property type="project" value="InterPro"/>
</dbReference>
<dbReference type="GO" id="GO:0008233">
    <property type="term" value="F:peptidase activity"/>
    <property type="evidence" value="ECO:0007669"/>
    <property type="project" value="UniProtKB-KW"/>
</dbReference>
<evidence type="ECO:0000256" key="4">
    <source>
        <dbReference type="ARBA" id="ARBA00022695"/>
    </source>
</evidence>
<evidence type="ECO:0000256" key="6">
    <source>
        <dbReference type="ARBA" id="ARBA00022759"/>
    </source>
</evidence>
<dbReference type="Gene3D" id="1.10.340.70">
    <property type="match status" value="1"/>
</dbReference>
<dbReference type="InterPro" id="IPR041577">
    <property type="entry name" value="RT_RNaseH_2"/>
</dbReference>
<keyword evidence="4" id="KW-0548">Nucleotidyltransferase</keyword>
<evidence type="ECO:0000256" key="7">
    <source>
        <dbReference type="ARBA" id="ARBA00022801"/>
    </source>
</evidence>